<dbReference type="Proteomes" id="UP000063699">
    <property type="component" value="Chromosome"/>
</dbReference>
<evidence type="ECO:0000256" key="3">
    <source>
        <dbReference type="SAM" id="MobiDB-lite"/>
    </source>
</evidence>
<dbReference type="PROSITE" id="PS51898">
    <property type="entry name" value="TYR_RECOMBINASE"/>
    <property type="match status" value="1"/>
</dbReference>
<dbReference type="STRING" id="860235.AOZ06_08345"/>
<dbReference type="GO" id="GO:0006310">
    <property type="term" value="P:DNA recombination"/>
    <property type="evidence" value="ECO:0007669"/>
    <property type="project" value="UniProtKB-KW"/>
</dbReference>
<evidence type="ECO:0000256" key="2">
    <source>
        <dbReference type="ARBA" id="ARBA00023172"/>
    </source>
</evidence>
<accession>A0A0N7F5M3</accession>
<feature type="compositionally biased region" description="Low complexity" evidence="3">
    <location>
        <begin position="101"/>
        <end position="116"/>
    </location>
</feature>
<dbReference type="SUPFAM" id="SSF56349">
    <property type="entry name" value="DNA breaking-rejoining enzymes"/>
    <property type="match status" value="1"/>
</dbReference>
<dbReference type="GO" id="GO:0003677">
    <property type="term" value="F:DNA binding"/>
    <property type="evidence" value="ECO:0007669"/>
    <property type="project" value="UniProtKB-KW"/>
</dbReference>
<feature type="domain" description="Tyr recombinase" evidence="4">
    <location>
        <begin position="195"/>
        <end position="375"/>
    </location>
</feature>
<dbReference type="Gene3D" id="1.10.443.10">
    <property type="entry name" value="Intergrase catalytic core"/>
    <property type="match status" value="1"/>
</dbReference>
<dbReference type="CDD" id="cd00397">
    <property type="entry name" value="DNA_BRE_C"/>
    <property type="match status" value="1"/>
</dbReference>
<gene>
    <name evidence="5" type="ORF">AOZ06_08345</name>
</gene>
<name>A0A0N7F5M3_9PSEU</name>
<dbReference type="PANTHER" id="PTHR30349:SF81">
    <property type="entry name" value="TYROSINE RECOMBINASE XERC"/>
    <property type="match status" value="1"/>
</dbReference>
<dbReference type="EMBL" id="CP012752">
    <property type="protein sequence ID" value="ALG14631.1"/>
    <property type="molecule type" value="Genomic_DNA"/>
</dbReference>
<keyword evidence="2" id="KW-0233">DNA recombination</keyword>
<evidence type="ECO:0000259" key="4">
    <source>
        <dbReference type="PROSITE" id="PS51898"/>
    </source>
</evidence>
<feature type="region of interest" description="Disordered" evidence="3">
    <location>
        <begin position="101"/>
        <end position="123"/>
    </location>
</feature>
<evidence type="ECO:0000313" key="5">
    <source>
        <dbReference type="EMBL" id="ALG14631.1"/>
    </source>
</evidence>
<dbReference type="InterPro" id="IPR010998">
    <property type="entry name" value="Integrase_recombinase_N"/>
</dbReference>
<keyword evidence="1" id="KW-0238">DNA-binding</keyword>
<dbReference type="Pfam" id="PF00589">
    <property type="entry name" value="Phage_integrase"/>
    <property type="match status" value="1"/>
</dbReference>
<evidence type="ECO:0000256" key="1">
    <source>
        <dbReference type="ARBA" id="ARBA00023125"/>
    </source>
</evidence>
<dbReference type="AlphaFoldDB" id="A0A0N7F5M3"/>
<proteinExistence type="predicted"/>
<dbReference type="PANTHER" id="PTHR30349">
    <property type="entry name" value="PHAGE INTEGRASE-RELATED"/>
    <property type="match status" value="1"/>
</dbReference>
<protein>
    <submittedName>
        <fullName evidence="5">Integrase</fullName>
    </submittedName>
</protein>
<dbReference type="InterPro" id="IPR050090">
    <property type="entry name" value="Tyrosine_recombinase_XerCD"/>
</dbReference>
<dbReference type="KEGG" id="kphy:AOZ06_08345"/>
<dbReference type="InterPro" id="IPR011010">
    <property type="entry name" value="DNA_brk_join_enz"/>
</dbReference>
<organism evidence="5 6">
    <name type="scientific">Kibdelosporangium phytohabitans</name>
    <dbReference type="NCBI Taxonomy" id="860235"/>
    <lineage>
        <taxon>Bacteria</taxon>
        <taxon>Bacillati</taxon>
        <taxon>Actinomycetota</taxon>
        <taxon>Actinomycetes</taxon>
        <taxon>Pseudonocardiales</taxon>
        <taxon>Pseudonocardiaceae</taxon>
        <taxon>Kibdelosporangium</taxon>
    </lineage>
</organism>
<dbReference type="InterPro" id="IPR002104">
    <property type="entry name" value="Integrase_catalytic"/>
</dbReference>
<dbReference type="Gene3D" id="1.10.150.130">
    <property type="match status" value="1"/>
</dbReference>
<dbReference type="InterPro" id="IPR013762">
    <property type="entry name" value="Integrase-like_cat_sf"/>
</dbReference>
<keyword evidence="6" id="KW-1185">Reference proteome</keyword>
<evidence type="ECO:0000313" key="6">
    <source>
        <dbReference type="Proteomes" id="UP000063699"/>
    </source>
</evidence>
<dbReference type="GO" id="GO:0015074">
    <property type="term" value="P:DNA integration"/>
    <property type="evidence" value="ECO:0007669"/>
    <property type="project" value="InterPro"/>
</dbReference>
<reference evidence="5 6" key="1">
    <citation type="submission" date="2015-07" db="EMBL/GenBank/DDBJ databases">
        <title>Genome sequencing of Kibdelosporangium phytohabitans.</title>
        <authorList>
            <person name="Qin S."/>
            <person name="Xing K."/>
        </authorList>
    </citation>
    <scope>NUCLEOTIDE SEQUENCE [LARGE SCALE GENOMIC DNA]</scope>
    <source>
        <strain evidence="5 6">KLBMP1111</strain>
    </source>
</reference>
<sequence>MDLRRQLMEGRASVPRVGSVIKVERVHPPFVVLDPAGVEIVDVTEYLRDLALGDGSPLTGRSYAFGLLRWFRLLWLLGLAWEKATEAEVAVLVGWLRTAPNPQRRRNTPTTGRPGAINPRTGKPTLAAGYARTTINHALSSVSGFYEYHGHHGRGPVVNPVPSSPQRRRALAHLSPLEPKPVVGRARLRQRVALRPPRAIPDRLWQELFDAMGCERDRALLEFFVSSGARAAELLGVTPEDLDWAGRQIYVVSKGTRVREAIPASPQAFVRLALYFDEIGTPAPGESIWRTRRGEDRPLTYWALRRILQRANAVLGTNWTWHDARHTAATRMANSGTLTLAEVQAILRHANIQTTSRYLSVGVEELFDKLTEHYSRPKPQTHFPTGYAAADIEAVFGA</sequence>